<dbReference type="Proteomes" id="UP001189429">
    <property type="component" value="Unassembled WGS sequence"/>
</dbReference>
<feature type="region of interest" description="Disordered" evidence="1">
    <location>
        <begin position="21"/>
        <end position="41"/>
    </location>
</feature>
<organism evidence="3 4">
    <name type="scientific">Prorocentrum cordatum</name>
    <dbReference type="NCBI Taxonomy" id="2364126"/>
    <lineage>
        <taxon>Eukaryota</taxon>
        <taxon>Sar</taxon>
        <taxon>Alveolata</taxon>
        <taxon>Dinophyceae</taxon>
        <taxon>Prorocentrales</taxon>
        <taxon>Prorocentraceae</taxon>
        <taxon>Prorocentrum</taxon>
    </lineage>
</organism>
<dbReference type="EMBL" id="CAUYUJ010014887">
    <property type="protein sequence ID" value="CAK0847258.1"/>
    <property type="molecule type" value="Genomic_DNA"/>
</dbReference>
<gene>
    <name evidence="3" type="ORF">PCOR1329_LOCUS40521</name>
</gene>
<accession>A0ABN9TMJ9</accession>
<protein>
    <submittedName>
        <fullName evidence="3">Uncharacterized protein</fullName>
    </submittedName>
</protein>
<keyword evidence="2" id="KW-0812">Transmembrane</keyword>
<evidence type="ECO:0000313" key="4">
    <source>
        <dbReference type="Proteomes" id="UP001189429"/>
    </source>
</evidence>
<reference evidence="3" key="1">
    <citation type="submission" date="2023-10" db="EMBL/GenBank/DDBJ databases">
        <authorList>
            <person name="Chen Y."/>
            <person name="Shah S."/>
            <person name="Dougan E. K."/>
            <person name="Thang M."/>
            <person name="Chan C."/>
        </authorList>
    </citation>
    <scope>NUCLEOTIDE SEQUENCE [LARGE SCALE GENOMIC DNA]</scope>
</reference>
<evidence type="ECO:0000256" key="2">
    <source>
        <dbReference type="SAM" id="Phobius"/>
    </source>
</evidence>
<feature type="transmembrane region" description="Helical" evidence="2">
    <location>
        <begin position="200"/>
        <end position="221"/>
    </location>
</feature>
<feature type="non-terminal residue" evidence="3">
    <location>
        <position position="232"/>
    </location>
</feature>
<name>A0ABN9TMJ9_9DINO</name>
<comment type="caution">
    <text evidence="3">The sequence shown here is derived from an EMBL/GenBank/DDBJ whole genome shotgun (WGS) entry which is preliminary data.</text>
</comment>
<proteinExistence type="predicted"/>
<keyword evidence="2" id="KW-0472">Membrane</keyword>
<feature type="region of interest" description="Disordered" evidence="1">
    <location>
        <begin position="77"/>
        <end position="99"/>
    </location>
</feature>
<keyword evidence="2" id="KW-1133">Transmembrane helix</keyword>
<evidence type="ECO:0000313" key="3">
    <source>
        <dbReference type="EMBL" id="CAK0847258.1"/>
    </source>
</evidence>
<sequence length="232" mass="23003">MRPGLPSPPPRAWSGALLRLGARGRQRHHAEQGAAPGGHRGARPLLRASALAATPALAVIALAALVAAPAPGSLPGLEAAPPGDAGGTWRPSAGEDADDASLLQKAAPSLAAPLATAPPAVAPAATPLEQPRAGPTAGGASPLGLADRLAPVVLLARSAAARAAGALGILHRDPDWKGMETKGLGDLEGGMKGLEKQNPIVLMVGAAILAFSMACCLSHLCSYSRSSEGGPF</sequence>
<evidence type="ECO:0000256" key="1">
    <source>
        <dbReference type="SAM" id="MobiDB-lite"/>
    </source>
</evidence>
<keyword evidence="4" id="KW-1185">Reference proteome</keyword>